<keyword evidence="2 4" id="KW-0418">Kinase</keyword>
<evidence type="ECO:0000256" key="1">
    <source>
        <dbReference type="ARBA" id="ARBA00022679"/>
    </source>
</evidence>
<organism evidence="4 5">
    <name type="scientific">Microlunatus elymi</name>
    <dbReference type="NCBI Taxonomy" id="2596828"/>
    <lineage>
        <taxon>Bacteria</taxon>
        <taxon>Bacillati</taxon>
        <taxon>Actinomycetota</taxon>
        <taxon>Actinomycetes</taxon>
        <taxon>Propionibacteriales</taxon>
        <taxon>Propionibacteriaceae</taxon>
        <taxon>Microlunatus</taxon>
    </lineage>
</organism>
<dbReference type="Pfam" id="PF03976">
    <property type="entry name" value="PPK2"/>
    <property type="match status" value="1"/>
</dbReference>
<protein>
    <submittedName>
        <fullName evidence="4">Polyphosphate kinase 2 family protein</fullName>
    </submittedName>
</protein>
<dbReference type="Gene3D" id="3.40.50.300">
    <property type="entry name" value="P-loop containing nucleotide triphosphate hydrolases"/>
    <property type="match status" value="1"/>
</dbReference>
<evidence type="ECO:0000313" key="4">
    <source>
        <dbReference type="EMBL" id="QDP98097.1"/>
    </source>
</evidence>
<dbReference type="RefSeq" id="WP_143988041.1">
    <property type="nucleotide sequence ID" value="NZ_CP041692.1"/>
</dbReference>
<dbReference type="InterPro" id="IPR027417">
    <property type="entry name" value="P-loop_NTPase"/>
</dbReference>
<proteinExistence type="predicted"/>
<dbReference type="InterPro" id="IPR022488">
    <property type="entry name" value="PPK2-related"/>
</dbReference>
<evidence type="ECO:0000313" key="5">
    <source>
        <dbReference type="Proteomes" id="UP000319263"/>
    </source>
</evidence>
<dbReference type="SUPFAM" id="SSF52540">
    <property type="entry name" value="P-loop containing nucleoside triphosphate hydrolases"/>
    <property type="match status" value="1"/>
</dbReference>
<dbReference type="NCBIfam" id="TIGR03709">
    <property type="entry name" value="PPK2_rel_1"/>
    <property type="match status" value="1"/>
</dbReference>
<dbReference type="PANTHER" id="PTHR34383:SF3">
    <property type="entry name" value="POLYPHOSPHATE:AMP PHOSPHOTRANSFERASE"/>
    <property type="match status" value="1"/>
</dbReference>
<evidence type="ECO:0000259" key="3">
    <source>
        <dbReference type="Pfam" id="PF03976"/>
    </source>
</evidence>
<dbReference type="AlphaFoldDB" id="A0A516Q3U7"/>
<evidence type="ECO:0000256" key="2">
    <source>
        <dbReference type="ARBA" id="ARBA00022777"/>
    </source>
</evidence>
<name>A0A516Q3U7_9ACTN</name>
<keyword evidence="1" id="KW-0808">Transferase</keyword>
<dbReference type="KEGG" id="mik:FOE78_21295"/>
<dbReference type="Proteomes" id="UP000319263">
    <property type="component" value="Chromosome"/>
</dbReference>
<dbReference type="PANTHER" id="PTHR34383">
    <property type="entry name" value="POLYPHOSPHATE:AMP PHOSPHOTRANSFERASE-RELATED"/>
    <property type="match status" value="1"/>
</dbReference>
<dbReference type="GO" id="GO:0008976">
    <property type="term" value="F:polyphosphate kinase activity"/>
    <property type="evidence" value="ECO:0007669"/>
    <property type="project" value="InterPro"/>
</dbReference>
<dbReference type="GO" id="GO:0006797">
    <property type="term" value="P:polyphosphate metabolic process"/>
    <property type="evidence" value="ECO:0007669"/>
    <property type="project" value="InterPro"/>
</dbReference>
<dbReference type="PIRSF" id="PIRSF028756">
    <property type="entry name" value="PPK2_prd"/>
    <property type="match status" value="1"/>
</dbReference>
<dbReference type="EMBL" id="CP041692">
    <property type="protein sequence ID" value="QDP98097.1"/>
    <property type="molecule type" value="Genomic_DNA"/>
</dbReference>
<sequence length="283" mass="32407">MTHQELRRALRVEPENGLVDLGDYSTDRVHVGPKSKKKSQHRLDAMADGLAELQERLYAAATDGDHRSVLLVLQGMDTAGKGGVIDHVVGLVGPSGTQIRAFKQPTAAERKHNFLWRIRKALPAAGMIGVFDRSHYEDVLVPVVHDQLDDAERRHRYKLINDFEAELSESGTTLIKCFLNVSYDRQRDRLLARLDDPTKYWKFNEGDIDSRRQWPDYRWAYAEALAATSTEIAPWYAVPSDHKWYRNWAVATLLLDTLRDLDPQYPLTDLDLPRLRKRLAPPN</sequence>
<gene>
    <name evidence="4" type="ORF">FOE78_21295</name>
</gene>
<feature type="domain" description="Polyphosphate kinase-2-related" evidence="3">
    <location>
        <begin position="35"/>
        <end position="262"/>
    </location>
</feature>
<dbReference type="OrthoDB" id="9775224at2"/>
<reference evidence="4 5" key="1">
    <citation type="submission" date="2019-07" db="EMBL/GenBank/DDBJ databases">
        <title>Microlunatus dokdonensis sp. nov. isolated from the rhizospheric soil of the wild plant Elymus tsukushiensis.</title>
        <authorList>
            <person name="Ghim S.-Y."/>
            <person name="Hwang Y.-J."/>
            <person name="Son J.-S."/>
            <person name="Shin J.-H."/>
        </authorList>
    </citation>
    <scope>NUCLEOTIDE SEQUENCE [LARGE SCALE GENOMIC DNA]</scope>
    <source>
        <strain evidence="4 5">KUDC0627</strain>
    </source>
</reference>
<accession>A0A516Q3U7</accession>
<dbReference type="InterPro" id="IPR016898">
    <property type="entry name" value="Polyphosphate_phosphotransfera"/>
</dbReference>
<keyword evidence="5" id="KW-1185">Reference proteome</keyword>
<dbReference type="InterPro" id="IPR022300">
    <property type="entry name" value="PPK2-rel_1"/>
</dbReference>